<dbReference type="OrthoDB" id="4794810at2759"/>
<proteinExistence type="predicted"/>
<reference evidence="2 3" key="1">
    <citation type="journal article" date="2017" name="G3 (Bethesda)">
        <title>First Draft Genome Sequence of the Pathogenic Fungus Lomentospora prolificans (Formerly Scedosporium prolificans).</title>
        <authorList>
            <person name="Luo R."/>
            <person name="Zimin A."/>
            <person name="Workman R."/>
            <person name="Fan Y."/>
            <person name="Pertea G."/>
            <person name="Grossman N."/>
            <person name="Wear M.P."/>
            <person name="Jia B."/>
            <person name="Miller H."/>
            <person name="Casadevall A."/>
            <person name="Timp W."/>
            <person name="Zhang S.X."/>
            <person name="Salzberg S.L."/>
        </authorList>
    </citation>
    <scope>NUCLEOTIDE SEQUENCE [LARGE SCALE GENOMIC DNA]</scope>
    <source>
        <strain evidence="2 3">JHH-5317</strain>
    </source>
</reference>
<accession>A0A2N3N1Z5</accession>
<dbReference type="InterPro" id="IPR055481">
    <property type="entry name" value="DUF7053"/>
</dbReference>
<name>A0A2N3N1Z5_9PEZI</name>
<dbReference type="EMBL" id="NLAX01001034">
    <property type="protein sequence ID" value="PKS06456.1"/>
    <property type="molecule type" value="Genomic_DNA"/>
</dbReference>
<evidence type="ECO:0000313" key="3">
    <source>
        <dbReference type="Proteomes" id="UP000233524"/>
    </source>
</evidence>
<sequence length="178" mass="19381">MASLLNTTATLQHITPIPSTVTASHAIASVQNHESFIKCDPHMISFKPLPDKTSDPIPSTITCSAPAGRPAVVYEVTDRVHALPAGLWDSDVVSTYEFTDLEKGMFVRLRSPLGVVMETIWEVREAKEGGGLELLEEVTISCSRLLVGVIKGQCEGNWKGIHEKMVAIMEGKEVPREG</sequence>
<protein>
    <recommendedName>
        <fullName evidence="1">DUF7053 domain-containing protein</fullName>
    </recommendedName>
</protein>
<comment type="caution">
    <text evidence="2">The sequence shown here is derived from an EMBL/GenBank/DDBJ whole genome shotgun (WGS) entry which is preliminary data.</text>
</comment>
<dbReference type="AlphaFoldDB" id="A0A2N3N1Z5"/>
<dbReference type="Pfam" id="PF23155">
    <property type="entry name" value="DUF7053"/>
    <property type="match status" value="1"/>
</dbReference>
<dbReference type="PANTHER" id="PTHR38117:SF1">
    <property type="entry name" value="DUF3074 DOMAIN-CONTAINING PROTEIN"/>
    <property type="match status" value="1"/>
</dbReference>
<dbReference type="STRING" id="41688.A0A2N3N1Z5"/>
<dbReference type="VEuPathDB" id="FungiDB:jhhlp_007204"/>
<evidence type="ECO:0000313" key="2">
    <source>
        <dbReference type="EMBL" id="PKS06456.1"/>
    </source>
</evidence>
<feature type="domain" description="DUF7053" evidence="1">
    <location>
        <begin position="7"/>
        <end position="168"/>
    </location>
</feature>
<dbReference type="Proteomes" id="UP000233524">
    <property type="component" value="Unassembled WGS sequence"/>
</dbReference>
<keyword evidence="3" id="KW-1185">Reference proteome</keyword>
<dbReference type="InParanoid" id="A0A2N3N1Z5"/>
<evidence type="ECO:0000259" key="1">
    <source>
        <dbReference type="Pfam" id="PF23155"/>
    </source>
</evidence>
<gene>
    <name evidence="2" type="ORF">jhhlp_007204</name>
</gene>
<dbReference type="PANTHER" id="PTHR38117">
    <property type="entry name" value="NACHT AND WD40 DOMAIN PROTEIN"/>
    <property type="match status" value="1"/>
</dbReference>
<organism evidence="2 3">
    <name type="scientific">Lomentospora prolificans</name>
    <dbReference type="NCBI Taxonomy" id="41688"/>
    <lineage>
        <taxon>Eukaryota</taxon>
        <taxon>Fungi</taxon>
        <taxon>Dikarya</taxon>
        <taxon>Ascomycota</taxon>
        <taxon>Pezizomycotina</taxon>
        <taxon>Sordariomycetes</taxon>
        <taxon>Hypocreomycetidae</taxon>
        <taxon>Microascales</taxon>
        <taxon>Microascaceae</taxon>
        <taxon>Lomentospora</taxon>
    </lineage>
</organism>